<dbReference type="GO" id="GO:0005886">
    <property type="term" value="C:plasma membrane"/>
    <property type="evidence" value="ECO:0007669"/>
    <property type="project" value="UniProtKB-SubCell"/>
</dbReference>
<protein>
    <submittedName>
        <fullName evidence="10">Uncharacterized protein</fullName>
    </submittedName>
</protein>
<evidence type="ECO:0000313" key="11">
    <source>
        <dbReference type="Proteomes" id="UP001530377"/>
    </source>
</evidence>
<feature type="non-terminal residue" evidence="10">
    <location>
        <position position="1"/>
    </location>
</feature>
<proteinExistence type="predicted"/>
<dbReference type="EMBL" id="JALLPB020000906">
    <property type="protein sequence ID" value="KAL3806028.1"/>
    <property type="molecule type" value="Genomic_DNA"/>
</dbReference>
<dbReference type="GO" id="GO:0006811">
    <property type="term" value="P:monoatomic ion transport"/>
    <property type="evidence" value="ECO:0007669"/>
    <property type="project" value="UniProtKB-KW"/>
</dbReference>
<keyword evidence="6" id="KW-0406">Ion transport</keyword>
<evidence type="ECO:0000256" key="6">
    <source>
        <dbReference type="ARBA" id="ARBA00023065"/>
    </source>
</evidence>
<keyword evidence="11" id="KW-1185">Reference proteome</keyword>
<evidence type="ECO:0000256" key="8">
    <source>
        <dbReference type="SAM" id="MobiDB-lite"/>
    </source>
</evidence>
<feature type="compositionally biased region" description="Basic and acidic residues" evidence="8">
    <location>
        <begin position="230"/>
        <end position="249"/>
    </location>
</feature>
<dbReference type="InterPro" id="IPR044669">
    <property type="entry name" value="YneE/VCCN1/2-like"/>
</dbReference>
<feature type="transmembrane region" description="Helical" evidence="9">
    <location>
        <begin position="120"/>
        <end position="140"/>
    </location>
</feature>
<dbReference type="Pfam" id="PF25539">
    <property type="entry name" value="Bestrophin_2"/>
    <property type="match status" value="1"/>
</dbReference>
<dbReference type="PANTHER" id="PTHR33281">
    <property type="entry name" value="UPF0187 PROTEIN YNEE"/>
    <property type="match status" value="1"/>
</dbReference>
<gene>
    <name evidence="10" type="ORF">ACHAXA_001539</name>
</gene>
<feature type="transmembrane region" description="Helical" evidence="9">
    <location>
        <begin position="416"/>
        <end position="436"/>
    </location>
</feature>
<comment type="caution">
    <text evidence="10">The sequence shown here is derived from an EMBL/GenBank/DDBJ whole genome shotgun (WGS) entry which is preliminary data.</text>
</comment>
<feature type="transmembrane region" description="Helical" evidence="9">
    <location>
        <begin position="160"/>
        <end position="181"/>
    </location>
</feature>
<keyword evidence="2" id="KW-0813">Transport</keyword>
<evidence type="ECO:0000256" key="4">
    <source>
        <dbReference type="ARBA" id="ARBA00022692"/>
    </source>
</evidence>
<comment type="subcellular location">
    <subcellularLocation>
        <location evidence="1">Cell membrane</location>
        <topology evidence="1">Multi-pass membrane protein</topology>
    </subcellularLocation>
</comment>
<evidence type="ECO:0000256" key="3">
    <source>
        <dbReference type="ARBA" id="ARBA00022475"/>
    </source>
</evidence>
<keyword evidence="5 9" id="KW-1133">Transmembrane helix</keyword>
<accession>A0ABD3R0P2</accession>
<sequence length="500" mass="56624">DRNVKFNYFIQSKDSSKVCGQSHKYIVHPNDRVLLMTSLPRKSLSIGSTWGKLTESNACMARFVSRTSTGGNEGSDFERTAQAILSPLRLAALEAADVKPVTYNKYSFFADILVIRGRNITMLVAPLLSLFLWGLGWQLFFLYGPKNEGAYTDVTDVQEYLVSIETLVEPLITPLAFLLVFRLGRAAVRYWESRQAAGKMVEICRTIIATVNSEFMSPIRLRNKRCAHTPKEQARRDEFDNEHGVEVHNKQNNKYAENGQDDEGHKTGNGQDDEALKLLCEFSCWLAVFPIAVKFLLRPDTRKGWENSATYAKKRFEIGPLLSDDDAMKVIFEYDDEAGTPSSAGVRARYSPLVVLNRLHELAYDLAHFQYNDCLCLHVPTPTSRAIFHQKTSEQINVLFEAFGAMERIQATPLPFAYVVHLRSFLIIYLFLINMIEVAKHEWVSLPFLFLFNWSLLGVEAAAVECESPFDYKSNHLTLGNASVLVARNIGQALKEMVHQ</sequence>
<keyword evidence="3" id="KW-1003">Cell membrane</keyword>
<dbReference type="AlphaFoldDB" id="A0ABD3R0P2"/>
<evidence type="ECO:0000313" key="10">
    <source>
        <dbReference type="EMBL" id="KAL3806028.1"/>
    </source>
</evidence>
<evidence type="ECO:0000256" key="9">
    <source>
        <dbReference type="SAM" id="Phobius"/>
    </source>
</evidence>
<keyword evidence="4 9" id="KW-0812">Transmembrane</keyword>
<organism evidence="10 11">
    <name type="scientific">Cyclostephanos tholiformis</name>
    <dbReference type="NCBI Taxonomy" id="382380"/>
    <lineage>
        <taxon>Eukaryota</taxon>
        <taxon>Sar</taxon>
        <taxon>Stramenopiles</taxon>
        <taxon>Ochrophyta</taxon>
        <taxon>Bacillariophyta</taxon>
        <taxon>Coscinodiscophyceae</taxon>
        <taxon>Thalassiosirophycidae</taxon>
        <taxon>Stephanodiscales</taxon>
        <taxon>Stephanodiscaceae</taxon>
        <taxon>Cyclostephanos</taxon>
    </lineage>
</organism>
<dbReference type="PANTHER" id="PTHR33281:SF19">
    <property type="entry name" value="VOLTAGE-DEPENDENT ANION CHANNEL-FORMING PROTEIN YNEE"/>
    <property type="match status" value="1"/>
</dbReference>
<dbReference type="Proteomes" id="UP001530377">
    <property type="component" value="Unassembled WGS sequence"/>
</dbReference>
<evidence type="ECO:0000256" key="7">
    <source>
        <dbReference type="ARBA" id="ARBA00023136"/>
    </source>
</evidence>
<name>A0ABD3R0P2_9STRA</name>
<feature type="region of interest" description="Disordered" evidence="8">
    <location>
        <begin position="230"/>
        <end position="269"/>
    </location>
</feature>
<keyword evidence="7 9" id="KW-0472">Membrane</keyword>
<evidence type="ECO:0000256" key="1">
    <source>
        <dbReference type="ARBA" id="ARBA00004651"/>
    </source>
</evidence>
<evidence type="ECO:0000256" key="2">
    <source>
        <dbReference type="ARBA" id="ARBA00022448"/>
    </source>
</evidence>
<reference evidence="10 11" key="1">
    <citation type="submission" date="2024-10" db="EMBL/GenBank/DDBJ databases">
        <title>Updated reference genomes for cyclostephanoid diatoms.</title>
        <authorList>
            <person name="Roberts W.R."/>
            <person name="Alverson A.J."/>
        </authorList>
    </citation>
    <scope>NUCLEOTIDE SEQUENCE [LARGE SCALE GENOMIC DNA]</scope>
    <source>
        <strain evidence="10 11">AJA228-03</strain>
    </source>
</reference>
<evidence type="ECO:0000256" key="5">
    <source>
        <dbReference type="ARBA" id="ARBA00022989"/>
    </source>
</evidence>